<name>A0A1G5PT36_9GAMM</name>
<keyword evidence="3" id="KW-1185">Reference proteome</keyword>
<dbReference type="GO" id="GO:0009389">
    <property type="term" value="F:dimethyl sulfoxide reductase activity"/>
    <property type="evidence" value="ECO:0007669"/>
    <property type="project" value="TreeGrafter"/>
</dbReference>
<feature type="transmembrane region" description="Helical" evidence="1">
    <location>
        <begin position="268"/>
        <end position="287"/>
    </location>
</feature>
<dbReference type="EMBL" id="FMWD01000002">
    <property type="protein sequence ID" value="SCZ52400.1"/>
    <property type="molecule type" value="Genomic_DNA"/>
</dbReference>
<feature type="transmembrane region" description="Helical" evidence="1">
    <location>
        <begin position="7"/>
        <end position="25"/>
    </location>
</feature>
<gene>
    <name evidence="2" type="ORF">SAMN03097708_00743</name>
</gene>
<dbReference type="RefSeq" id="WP_092992739.1">
    <property type="nucleotide sequence ID" value="NZ_FMWD01000002.1"/>
</dbReference>
<organism evidence="2 3">
    <name type="scientific">Thiohalomonas denitrificans</name>
    <dbReference type="NCBI Taxonomy" id="415747"/>
    <lineage>
        <taxon>Bacteria</taxon>
        <taxon>Pseudomonadati</taxon>
        <taxon>Pseudomonadota</taxon>
        <taxon>Gammaproteobacteria</taxon>
        <taxon>Thiohalomonadales</taxon>
        <taxon>Thiohalomonadaceae</taxon>
        <taxon>Thiohalomonas</taxon>
    </lineage>
</organism>
<feature type="transmembrane region" description="Helical" evidence="1">
    <location>
        <begin position="88"/>
        <end position="109"/>
    </location>
</feature>
<keyword evidence="1" id="KW-0812">Transmembrane</keyword>
<keyword evidence="1" id="KW-1133">Transmembrane helix</keyword>
<dbReference type="PANTHER" id="PTHR38095:SF1">
    <property type="entry name" value="ANAEROBIC DIMETHYL SULFOXIDE REDUCTASE CHAIN YNFH"/>
    <property type="match status" value="1"/>
</dbReference>
<feature type="transmembrane region" description="Helical" evidence="1">
    <location>
        <begin position="129"/>
        <end position="153"/>
    </location>
</feature>
<feature type="transmembrane region" description="Helical" evidence="1">
    <location>
        <begin position="194"/>
        <end position="215"/>
    </location>
</feature>
<evidence type="ECO:0000313" key="2">
    <source>
        <dbReference type="EMBL" id="SCZ52400.1"/>
    </source>
</evidence>
<feature type="transmembrane region" description="Helical" evidence="1">
    <location>
        <begin position="45"/>
        <end position="67"/>
    </location>
</feature>
<dbReference type="Pfam" id="PF04976">
    <property type="entry name" value="DmsC"/>
    <property type="match status" value="1"/>
</dbReference>
<dbReference type="AlphaFoldDB" id="A0A1G5PT36"/>
<dbReference type="OrthoDB" id="5520897at2"/>
<evidence type="ECO:0000256" key="1">
    <source>
        <dbReference type="SAM" id="Phobius"/>
    </source>
</evidence>
<feature type="transmembrane region" description="Helical" evidence="1">
    <location>
        <begin position="293"/>
        <end position="312"/>
    </location>
</feature>
<dbReference type="Proteomes" id="UP000199648">
    <property type="component" value="Unassembled WGS sequence"/>
</dbReference>
<proteinExistence type="predicted"/>
<dbReference type="GO" id="GO:0009390">
    <property type="term" value="C:dimethyl sulfoxide reductase complex"/>
    <property type="evidence" value="ECO:0007669"/>
    <property type="project" value="TreeGrafter"/>
</dbReference>
<evidence type="ECO:0000313" key="3">
    <source>
        <dbReference type="Proteomes" id="UP000199648"/>
    </source>
</evidence>
<dbReference type="STRING" id="415747.SAMN03097708_00743"/>
<dbReference type="GO" id="GO:0019645">
    <property type="term" value="P:anaerobic electron transport chain"/>
    <property type="evidence" value="ECO:0007669"/>
    <property type="project" value="InterPro"/>
</dbReference>
<accession>A0A1G5PT36</accession>
<dbReference type="GO" id="GO:0005886">
    <property type="term" value="C:plasma membrane"/>
    <property type="evidence" value="ECO:0007669"/>
    <property type="project" value="TreeGrafter"/>
</dbReference>
<keyword evidence="1" id="KW-0472">Membrane</keyword>
<feature type="transmembrane region" description="Helical" evidence="1">
    <location>
        <begin position="165"/>
        <end position="188"/>
    </location>
</feature>
<protein>
    <submittedName>
        <fullName evidence="2">DMSO reductase anchor subunit</fullName>
    </submittedName>
</protein>
<sequence>MHPAFSVIFLTTFIGVGQGLFLALFTLQSYSALELLPVQDSREFFAAGSFLALLFLVAGLGASVFHLGKPSFVITRAWRAASQWRTSWLSREIVFIPAVIALVFLYGLLHYLGWEANLFDVDIAGQLTLVIGTVTTLFVFALFVSTAMIYAAIKFLQEWASPLTVLNYTLLGIASGFTLATAFAAWQAPVLVNFFGGWAILFTLAALGTRTASLIRNARIKHKSTLQTAIGVRHNHIEQKAMGMMGGSFNTREYFHGKTAAFLKSIKWIFLVLVFAVPLILLAIGMGTDSLGLLAAAFISQYVGLLFERWYFFAQANHPQNLYYQTI</sequence>
<dbReference type="InterPro" id="IPR007059">
    <property type="entry name" value="DmsC"/>
</dbReference>
<reference evidence="2 3" key="1">
    <citation type="submission" date="2016-10" db="EMBL/GenBank/DDBJ databases">
        <authorList>
            <person name="de Groot N.N."/>
        </authorList>
    </citation>
    <scope>NUCLEOTIDE SEQUENCE [LARGE SCALE GENOMIC DNA]</scope>
    <source>
        <strain evidence="2 3">HLD2</strain>
    </source>
</reference>
<dbReference type="PANTHER" id="PTHR38095">
    <property type="entry name" value="ANAEROBIC DIMETHYL SULFOXIDE REDUCTASE CHAIN YNFH"/>
    <property type="match status" value="1"/>
</dbReference>